<dbReference type="Proteomes" id="UP001196661">
    <property type="component" value="Unassembled WGS sequence"/>
</dbReference>
<protein>
    <submittedName>
        <fullName evidence="1">Uncharacterized protein</fullName>
    </submittedName>
</protein>
<organism evidence="1 2">
    <name type="scientific">Leptothoe kymatousa TAU-MAC 1615</name>
    <dbReference type="NCBI Taxonomy" id="2364775"/>
    <lineage>
        <taxon>Bacteria</taxon>
        <taxon>Bacillati</taxon>
        <taxon>Cyanobacteriota</taxon>
        <taxon>Cyanophyceae</taxon>
        <taxon>Nodosilineales</taxon>
        <taxon>Cymatolegaceae</taxon>
        <taxon>Leptothoe</taxon>
        <taxon>Leptothoe kymatousa</taxon>
    </lineage>
</organism>
<name>A0ABS5Y7M5_9CYAN</name>
<evidence type="ECO:0000313" key="2">
    <source>
        <dbReference type="Proteomes" id="UP001196661"/>
    </source>
</evidence>
<reference evidence="1 2" key="1">
    <citation type="journal article" date="2021" name="Mar. Drugs">
        <title>Genome Reduction and Secondary Metabolism of the Marine Sponge-Associated Cyanobacterium Leptothoe.</title>
        <authorList>
            <person name="Konstantinou D."/>
            <person name="Popin R.V."/>
            <person name="Fewer D.P."/>
            <person name="Sivonen K."/>
            <person name="Gkelis S."/>
        </authorList>
    </citation>
    <scope>NUCLEOTIDE SEQUENCE [LARGE SCALE GENOMIC DNA]</scope>
    <source>
        <strain evidence="1 2">TAU-MAC 1615</strain>
    </source>
</reference>
<sequence length="126" mass="14785">MMNCTVESANQVLLEKLDNVLASYPTYPYQVALSNEKVKQLLLDYVEVKLKQVMPSLQSPGHWRRLPHYLSQLVDLELRLDSYIYWGIEYIIQNQLELLVEPEKLAQPSWSVEDMTQTCMPSYWFG</sequence>
<dbReference type="EMBL" id="JADOER010000011">
    <property type="protein sequence ID" value="MBT9312955.1"/>
    <property type="molecule type" value="Genomic_DNA"/>
</dbReference>
<accession>A0ABS5Y7M5</accession>
<gene>
    <name evidence="1" type="ORF">IXB28_12110</name>
</gene>
<keyword evidence="2" id="KW-1185">Reference proteome</keyword>
<evidence type="ECO:0000313" key="1">
    <source>
        <dbReference type="EMBL" id="MBT9312955.1"/>
    </source>
</evidence>
<dbReference type="RefSeq" id="WP_215618854.1">
    <property type="nucleotide sequence ID" value="NZ_JADOER010000011.1"/>
</dbReference>
<comment type="caution">
    <text evidence="1">The sequence shown here is derived from an EMBL/GenBank/DDBJ whole genome shotgun (WGS) entry which is preliminary data.</text>
</comment>
<proteinExistence type="predicted"/>